<keyword evidence="1" id="KW-0547">Nucleotide-binding</keyword>
<dbReference type="VEuPathDB" id="TriTrypDB:LDHU3_11.0290"/>
<dbReference type="GO" id="GO:0140664">
    <property type="term" value="F:ATP-dependent DNA damage sensor activity"/>
    <property type="evidence" value="ECO:0007669"/>
    <property type="project" value="InterPro"/>
</dbReference>
<dbReference type="PROSITE" id="PS50162">
    <property type="entry name" value="RECA_2"/>
    <property type="match status" value="1"/>
</dbReference>
<name>A0A504WT89_LEIDO</name>
<dbReference type="GO" id="GO:0003690">
    <property type="term" value="F:double-stranded DNA binding"/>
    <property type="evidence" value="ECO:0007669"/>
    <property type="project" value="TreeGrafter"/>
</dbReference>
<evidence type="ECO:0000256" key="1">
    <source>
        <dbReference type="ARBA" id="ARBA00022741"/>
    </source>
</evidence>
<dbReference type="AlphaFoldDB" id="A0A504WT89"/>
<dbReference type="InterPro" id="IPR020588">
    <property type="entry name" value="RecA_ATP-bd"/>
</dbReference>
<dbReference type="InterPro" id="IPR003593">
    <property type="entry name" value="AAA+_ATPase"/>
</dbReference>
<dbReference type="InterPro" id="IPR013632">
    <property type="entry name" value="Rad51_C"/>
</dbReference>
<evidence type="ECO:0000256" key="3">
    <source>
        <dbReference type="SAM" id="MobiDB-lite"/>
    </source>
</evidence>
<reference evidence="6" key="1">
    <citation type="submission" date="2019-02" db="EMBL/GenBank/DDBJ databases">
        <title>FDA dAtabase for Regulatory Grade micrObial Sequences (FDA-ARGOS): Supporting development and validation of Infectious Disease Dx tests.</title>
        <authorList>
            <person name="Duncan R."/>
            <person name="Fisher C."/>
            <person name="Tallon L."/>
            <person name="Sadzewicz L."/>
            <person name="Sengamalay N."/>
            <person name="Ott S."/>
            <person name="Godinez A."/>
            <person name="Nagaraj S."/>
            <person name="Vavikolanu K."/>
            <person name="Vyas G."/>
            <person name="Nadendla S."/>
            <person name="Aluvathingal J."/>
            <person name="Sichtig H."/>
        </authorList>
    </citation>
    <scope>NUCLEOTIDE SEQUENCE [LARGE SCALE GENOMIC DNA]</scope>
    <source>
        <strain evidence="6">FDAARGOS_360</strain>
    </source>
</reference>
<evidence type="ECO:0000256" key="2">
    <source>
        <dbReference type="ARBA" id="ARBA00022840"/>
    </source>
</evidence>
<proteinExistence type="predicted"/>
<gene>
    <name evidence="5" type="ORF">CGC20_30700</name>
</gene>
<dbReference type="GO" id="GO:0005524">
    <property type="term" value="F:ATP binding"/>
    <property type="evidence" value="ECO:0007669"/>
    <property type="project" value="UniProtKB-KW"/>
</dbReference>
<dbReference type="GO" id="GO:0003697">
    <property type="term" value="F:single-stranded DNA binding"/>
    <property type="evidence" value="ECO:0007669"/>
    <property type="project" value="TreeGrafter"/>
</dbReference>
<organism evidence="5 6">
    <name type="scientific">Leishmania donovani</name>
    <dbReference type="NCBI Taxonomy" id="5661"/>
    <lineage>
        <taxon>Eukaryota</taxon>
        <taxon>Discoba</taxon>
        <taxon>Euglenozoa</taxon>
        <taxon>Kinetoplastea</taxon>
        <taxon>Metakinetoplastina</taxon>
        <taxon>Trypanosomatida</taxon>
        <taxon>Trypanosomatidae</taxon>
        <taxon>Leishmaniinae</taxon>
        <taxon>Leishmania</taxon>
    </lineage>
</organism>
<dbReference type="Gene3D" id="3.40.50.300">
    <property type="entry name" value="P-loop containing nucleotide triphosphate hydrolases"/>
    <property type="match status" value="1"/>
</dbReference>
<dbReference type="PANTHER" id="PTHR22942">
    <property type="entry name" value="RECA/RAD51/RADA DNA STRAND-PAIRING FAMILY MEMBER"/>
    <property type="match status" value="1"/>
</dbReference>
<dbReference type="GO" id="GO:0042148">
    <property type="term" value="P:DNA strand invasion"/>
    <property type="evidence" value="ECO:0007669"/>
    <property type="project" value="TreeGrafter"/>
</dbReference>
<dbReference type="GO" id="GO:0006312">
    <property type="term" value="P:mitotic recombination"/>
    <property type="evidence" value="ECO:0007669"/>
    <property type="project" value="TreeGrafter"/>
</dbReference>
<dbReference type="PANTHER" id="PTHR22942:SF66">
    <property type="entry name" value="RE19845P"/>
    <property type="match status" value="1"/>
</dbReference>
<evidence type="ECO:0000313" key="5">
    <source>
        <dbReference type="EMBL" id="TPP39811.1"/>
    </source>
</evidence>
<dbReference type="VEuPathDB" id="TriTrypDB:LdCL_110007200"/>
<keyword evidence="2" id="KW-0067">ATP-binding</keyword>
<protein>
    <submittedName>
        <fullName evidence="5">Rad51 family protein</fullName>
    </submittedName>
</protein>
<evidence type="ECO:0000313" key="6">
    <source>
        <dbReference type="Proteomes" id="UP000318821"/>
    </source>
</evidence>
<dbReference type="Pfam" id="PF08423">
    <property type="entry name" value="Rad51"/>
    <property type="match status" value="1"/>
</dbReference>
<dbReference type="SUPFAM" id="SSF52540">
    <property type="entry name" value="P-loop containing nucleoside triphosphate hydrolases"/>
    <property type="match status" value="1"/>
</dbReference>
<dbReference type="InterPro" id="IPR027417">
    <property type="entry name" value="P-loop_NTPase"/>
</dbReference>
<dbReference type="Proteomes" id="UP000318821">
    <property type="component" value="Unassembled WGS sequence"/>
</dbReference>
<accession>A0A504WT89</accession>
<sequence>MNKSQFYALHSAYGGLREATHLAAVTEQGLPSQHGAVESPAAGPPSLRAVNDAVGTAGPQGASMSMMMSSTDALPVKSEAHMFHRRMPDDSAFLVTPDAELCARHHASLAQVWAWRTQLSQQQSPLYHRTSTIAAPSASGHREPQDTTETTLEGGTPHSPHRPCTAANLLRSCCRATPPHLLTGSGSDAHGRVSAAASAAAAVVAASSSHLFLPTGLRSLDAALLGGLRRGWVTELTGLPGTGKTTLAAEWCRSCLRHARSCGTAHDCVWLQSGSAVHSAVLVTAHEEADATELSSLVDAVHVACLSSLDGLQQLLARWQGTEGSASPLSTVGLIVLDSITDLMRRSFRCEDDDALQRHEALATTLQSLKRLAEEQRVAVLVITQQQRHPWPALGRSSISHTIPDMQVEAQVSSVLMRAVAISAPRTWDSLGDREALRLRWQLEVLKSPLCAPFAVGLQLRVPTSLSCSDDPPCVPGLPLCVEEVDDDDGSRGSAVPLAPNTQVEEGLSLLSLDPWDYTEVPSFLYL</sequence>
<comment type="caution">
    <text evidence="5">The sequence shown here is derived from an EMBL/GenBank/DDBJ whole genome shotgun (WGS) entry which is preliminary data.</text>
</comment>
<dbReference type="EMBL" id="RHLD01000048">
    <property type="protein sequence ID" value="TPP39811.1"/>
    <property type="molecule type" value="Genomic_DNA"/>
</dbReference>
<dbReference type="GO" id="GO:0000150">
    <property type="term" value="F:DNA strand exchange activity"/>
    <property type="evidence" value="ECO:0007669"/>
    <property type="project" value="TreeGrafter"/>
</dbReference>
<dbReference type="GO" id="GO:0000730">
    <property type="term" value="P:DNA recombinase assembly"/>
    <property type="evidence" value="ECO:0007669"/>
    <property type="project" value="TreeGrafter"/>
</dbReference>
<dbReference type="SMART" id="SM00382">
    <property type="entry name" value="AAA"/>
    <property type="match status" value="1"/>
</dbReference>
<feature type="region of interest" description="Disordered" evidence="3">
    <location>
        <begin position="133"/>
        <end position="161"/>
    </location>
</feature>
<dbReference type="VEuPathDB" id="TriTrypDB:LdBPK_110230.1"/>
<feature type="domain" description="RecA family profile 1" evidence="4">
    <location>
        <begin position="209"/>
        <end position="386"/>
    </location>
</feature>
<evidence type="ECO:0000259" key="4">
    <source>
        <dbReference type="PROSITE" id="PS50162"/>
    </source>
</evidence>